<dbReference type="RefSeq" id="WP_069320544.1">
    <property type="nucleotide sequence ID" value="NZ_MDDS01000024.1"/>
</dbReference>
<accession>A0A1E3LVQ4</accession>
<dbReference type="OrthoDB" id="7449825at2"/>
<name>A0A1E3LVQ4_9SPHN</name>
<protein>
    <submittedName>
        <fullName evidence="1">Uncharacterized protein</fullName>
    </submittedName>
</protein>
<gene>
    <name evidence="1" type="ORF">BFL28_02345</name>
</gene>
<dbReference type="AlphaFoldDB" id="A0A1E3LVQ4"/>
<organism evidence="1 2">
    <name type="scientific">Sphingomonas turrisvirgatae</name>
    <dbReference type="NCBI Taxonomy" id="1888892"/>
    <lineage>
        <taxon>Bacteria</taxon>
        <taxon>Pseudomonadati</taxon>
        <taxon>Pseudomonadota</taxon>
        <taxon>Alphaproteobacteria</taxon>
        <taxon>Sphingomonadales</taxon>
        <taxon>Sphingomonadaceae</taxon>
        <taxon>Sphingomonas</taxon>
    </lineage>
</organism>
<evidence type="ECO:0000313" key="1">
    <source>
        <dbReference type="EMBL" id="ODP37823.1"/>
    </source>
</evidence>
<dbReference type="STRING" id="1888892.BFL28_02345"/>
<reference evidence="1 2" key="1">
    <citation type="submission" date="2016-08" db="EMBL/GenBank/DDBJ databases">
        <title>Draft genome of the agarase producing Sphingomonas sp. MCT13.</title>
        <authorList>
            <person name="D'Andrea M.M."/>
            <person name="Rossolini G.M."/>
            <person name="Thaller M.C."/>
        </authorList>
    </citation>
    <scope>NUCLEOTIDE SEQUENCE [LARGE SCALE GENOMIC DNA]</scope>
    <source>
        <strain evidence="1 2">MCT13</strain>
    </source>
</reference>
<evidence type="ECO:0000313" key="2">
    <source>
        <dbReference type="Proteomes" id="UP000094487"/>
    </source>
</evidence>
<sequence>MAYLAFAEPGMPAIPGYAVPAADAPASFSALEWSVVALAERDPLSSLRSPGRMAVALGSLFGDRPNPKLADPKLEALRRLAVLTWHHGFQVAQSAVRGFLEAGFSAQQYELLTGSIVSARVKRRRQTR</sequence>
<dbReference type="EMBL" id="MDDS01000024">
    <property type="protein sequence ID" value="ODP37823.1"/>
    <property type="molecule type" value="Genomic_DNA"/>
</dbReference>
<comment type="caution">
    <text evidence="1">The sequence shown here is derived from an EMBL/GenBank/DDBJ whole genome shotgun (WGS) entry which is preliminary data.</text>
</comment>
<proteinExistence type="predicted"/>
<dbReference type="Proteomes" id="UP000094487">
    <property type="component" value="Unassembled WGS sequence"/>
</dbReference>
<keyword evidence="2" id="KW-1185">Reference proteome</keyword>